<keyword evidence="1" id="KW-1133">Transmembrane helix</keyword>
<proteinExistence type="predicted"/>
<feature type="transmembrane region" description="Helical" evidence="1">
    <location>
        <begin position="15"/>
        <end position="36"/>
    </location>
</feature>
<comment type="caution">
    <text evidence="2">The sequence shown here is derived from an EMBL/GenBank/DDBJ whole genome shotgun (WGS) entry which is preliminary data.</text>
</comment>
<keyword evidence="1" id="KW-0472">Membrane</keyword>
<sequence length="59" mass="6132">MAYIDQQLSAPLGELMIPASTVAGIVVMLFLGGAALSAPDIPDAELDWHGNSARVIAPR</sequence>
<keyword evidence="1" id="KW-0812">Transmembrane</keyword>
<protein>
    <submittedName>
        <fullName evidence="2">Uncharacterized protein</fullName>
    </submittedName>
</protein>
<name>A0A844AJA6_9RHOB</name>
<dbReference type="EMBL" id="WIXK01000001">
    <property type="protein sequence ID" value="MQY41280.1"/>
    <property type="molecule type" value="Genomic_DNA"/>
</dbReference>
<gene>
    <name evidence="2" type="ORF">GG681_01390</name>
</gene>
<accession>A0A844AJA6</accession>
<evidence type="ECO:0000313" key="2">
    <source>
        <dbReference type="EMBL" id="MQY41280.1"/>
    </source>
</evidence>
<evidence type="ECO:0000256" key="1">
    <source>
        <dbReference type="SAM" id="Phobius"/>
    </source>
</evidence>
<dbReference type="AlphaFoldDB" id="A0A844AJA6"/>
<dbReference type="RefSeq" id="WP_153544320.1">
    <property type="nucleotide sequence ID" value="NZ_WIXK01000001.1"/>
</dbReference>
<keyword evidence="3" id="KW-1185">Reference proteome</keyword>
<reference evidence="2 3" key="1">
    <citation type="submission" date="2019-10" db="EMBL/GenBank/DDBJ databases">
        <title>Epibacterium sp. nov., isolated from seawater.</title>
        <authorList>
            <person name="Zhang X."/>
            <person name="Li N."/>
        </authorList>
    </citation>
    <scope>NUCLEOTIDE SEQUENCE [LARGE SCALE GENOMIC DNA]</scope>
    <source>
        <strain evidence="2 3">SM1969</strain>
    </source>
</reference>
<organism evidence="2 3">
    <name type="scientific">Tritonibacter aquimaris</name>
    <dbReference type="NCBI Taxonomy" id="2663379"/>
    <lineage>
        <taxon>Bacteria</taxon>
        <taxon>Pseudomonadati</taxon>
        <taxon>Pseudomonadota</taxon>
        <taxon>Alphaproteobacteria</taxon>
        <taxon>Rhodobacterales</taxon>
        <taxon>Paracoccaceae</taxon>
        <taxon>Tritonibacter</taxon>
    </lineage>
</organism>
<evidence type="ECO:0000313" key="3">
    <source>
        <dbReference type="Proteomes" id="UP000436694"/>
    </source>
</evidence>
<dbReference type="Proteomes" id="UP000436694">
    <property type="component" value="Unassembled WGS sequence"/>
</dbReference>